<keyword evidence="2" id="KW-1185">Reference proteome</keyword>
<sequence>MKPDTRTTMYDIISQVRSAFPFGAPETQLCADVCSGCSKKLLEFLETEIEDWEARLDAGDIPNFGDISRMVKISRKVQRVLINNNLIPPEQTNTQ</sequence>
<evidence type="ECO:0000313" key="1">
    <source>
        <dbReference type="EMBL" id="SEH07633.1"/>
    </source>
</evidence>
<dbReference type="Proteomes" id="UP000236724">
    <property type="component" value="Unassembled WGS sequence"/>
</dbReference>
<organism evidence="1 2">
    <name type="scientific">Candidatus Venteria ishoeyi</name>
    <dbReference type="NCBI Taxonomy" id="1899563"/>
    <lineage>
        <taxon>Bacteria</taxon>
        <taxon>Pseudomonadati</taxon>
        <taxon>Pseudomonadota</taxon>
        <taxon>Gammaproteobacteria</taxon>
        <taxon>Thiotrichales</taxon>
        <taxon>Thiotrichaceae</taxon>
        <taxon>Venteria</taxon>
    </lineage>
</organism>
<dbReference type="OrthoDB" id="6238348at2"/>
<name>A0A1H6FDB1_9GAMM</name>
<protein>
    <submittedName>
        <fullName evidence="1">Uncharacterized protein</fullName>
    </submittedName>
</protein>
<evidence type="ECO:0000313" key="2">
    <source>
        <dbReference type="Proteomes" id="UP000236724"/>
    </source>
</evidence>
<dbReference type="EMBL" id="FMSV02000537">
    <property type="protein sequence ID" value="SEH07633.1"/>
    <property type="molecule type" value="Genomic_DNA"/>
</dbReference>
<accession>A0A1H6FDB1</accession>
<dbReference type="AlphaFoldDB" id="A0A1H6FDB1"/>
<gene>
    <name evidence="1" type="ORF">MBHS_03511</name>
</gene>
<reference evidence="1 2" key="1">
    <citation type="submission" date="2016-10" db="EMBL/GenBank/DDBJ databases">
        <authorList>
            <person name="de Groot N.N."/>
        </authorList>
    </citation>
    <scope>NUCLEOTIDE SEQUENCE [LARGE SCALE GENOMIC DNA]</scope>
    <source>
        <strain evidence="1">MBHS1</strain>
    </source>
</reference>
<dbReference type="RefSeq" id="WP_103921267.1">
    <property type="nucleotide sequence ID" value="NZ_FMSV02000537.1"/>
</dbReference>
<proteinExistence type="predicted"/>